<name>A0A7I4Z4Z1_HAECO</name>
<dbReference type="InterPro" id="IPR049511">
    <property type="entry name" value="PGH-like_rpt"/>
</dbReference>
<evidence type="ECO:0000313" key="1">
    <source>
        <dbReference type="Proteomes" id="UP000025227"/>
    </source>
</evidence>
<reference evidence="2" key="1">
    <citation type="submission" date="2020-12" db="UniProtKB">
        <authorList>
            <consortium name="WormBaseParasite"/>
        </authorList>
    </citation>
    <scope>IDENTIFICATION</scope>
    <source>
        <strain evidence="2">MHco3</strain>
    </source>
</reference>
<protein>
    <submittedName>
        <fullName evidence="2">DUF2750 domain-containing protein</fullName>
    </submittedName>
</protein>
<dbReference type="OrthoDB" id="5946976at2759"/>
<organism evidence="1 2">
    <name type="scientific">Haemonchus contortus</name>
    <name type="common">Barber pole worm</name>
    <dbReference type="NCBI Taxonomy" id="6289"/>
    <lineage>
        <taxon>Eukaryota</taxon>
        <taxon>Metazoa</taxon>
        <taxon>Ecdysozoa</taxon>
        <taxon>Nematoda</taxon>
        <taxon>Chromadorea</taxon>
        <taxon>Rhabditida</taxon>
        <taxon>Rhabditina</taxon>
        <taxon>Rhabditomorpha</taxon>
        <taxon>Strongyloidea</taxon>
        <taxon>Trichostrongylidae</taxon>
        <taxon>Haemonchus</taxon>
    </lineage>
</organism>
<proteinExistence type="predicted"/>
<dbReference type="Pfam" id="PF17660">
    <property type="entry name" value="BTRD1"/>
    <property type="match status" value="1"/>
</dbReference>
<accession>A0A7I4Z4Z1</accession>
<dbReference type="Proteomes" id="UP000025227">
    <property type="component" value="Unplaced"/>
</dbReference>
<dbReference type="WBParaSite" id="HCON_00185985-00001">
    <property type="protein sequence ID" value="HCON_00185985-00001"/>
    <property type="gene ID" value="HCON_00185985"/>
</dbReference>
<keyword evidence="1" id="KW-1185">Reference proteome</keyword>
<sequence>MLRNKLLTSKGYIATLFNVFSNRNQVLCTGIWEQREGRKSFIVIGEDLKQMYSQYQSNPKCLPRQISHFVDRMGAVKYAVLWSDFHSNRYPDVEPLWSKREIPVRFLQGSPDLLSESQMDFLIERVEHFMRELNIPGLSIAISKREQLKFAAGGFSNK</sequence>
<evidence type="ECO:0000313" key="2">
    <source>
        <dbReference type="WBParaSite" id="HCON_00185985-00001"/>
    </source>
</evidence>
<dbReference type="AlphaFoldDB" id="A0A7I4Z4Z1"/>